<feature type="compositionally biased region" description="Basic and acidic residues" evidence="1">
    <location>
        <begin position="200"/>
        <end position="210"/>
    </location>
</feature>
<evidence type="ECO:0000313" key="3">
    <source>
        <dbReference type="Proteomes" id="UP001302126"/>
    </source>
</evidence>
<dbReference type="Proteomes" id="UP001302126">
    <property type="component" value="Unassembled WGS sequence"/>
</dbReference>
<feature type="compositionally biased region" description="Basic and acidic residues" evidence="1">
    <location>
        <begin position="283"/>
        <end position="292"/>
    </location>
</feature>
<reference evidence="2" key="2">
    <citation type="submission" date="2023-05" db="EMBL/GenBank/DDBJ databases">
        <authorList>
            <consortium name="Lawrence Berkeley National Laboratory"/>
            <person name="Steindorff A."/>
            <person name="Hensen N."/>
            <person name="Bonometti L."/>
            <person name="Westerberg I."/>
            <person name="Brannstrom I.O."/>
            <person name="Guillou S."/>
            <person name="Cros-Aarteil S."/>
            <person name="Calhoun S."/>
            <person name="Haridas S."/>
            <person name="Kuo A."/>
            <person name="Mondo S."/>
            <person name="Pangilinan J."/>
            <person name="Riley R."/>
            <person name="Labutti K."/>
            <person name="Andreopoulos B."/>
            <person name="Lipzen A."/>
            <person name="Chen C."/>
            <person name="Yanf M."/>
            <person name="Daum C."/>
            <person name="Ng V."/>
            <person name="Clum A."/>
            <person name="Ohm R."/>
            <person name="Martin F."/>
            <person name="Silar P."/>
            <person name="Natvig D."/>
            <person name="Lalanne C."/>
            <person name="Gautier V."/>
            <person name="Ament-Velasquez S.L."/>
            <person name="Kruys A."/>
            <person name="Hutchinson M.I."/>
            <person name="Powell A.J."/>
            <person name="Barry K."/>
            <person name="Miller A.N."/>
            <person name="Grigoriev I.V."/>
            <person name="Debuchy R."/>
            <person name="Gladieux P."/>
            <person name="Thoren M.H."/>
            <person name="Johannesson H."/>
        </authorList>
    </citation>
    <scope>NUCLEOTIDE SEQUENCE</scope>
    <source>
        <strain evidence="2">PSN309</strain>
    </source>
</reference>
<reference evidence="2" key="1">
    <citation type="journal article" date="2023" name="Mol. Phylogenet. Evol.">
        <title>Genome-scale phylogeny and comparative genomics of the fungal order Sordariales.</title>
        <authorList>
            <person name="Hensen N."/>
            <person name="Bonometti L."/>
            <person name="Westerberg I."/>
            <person name="Brannstrom I.O."/>
            <person name="Guillou S."/>
            <person name="Cros-Aarteil S."/>
            <person name="Calhoun S."/>
            <person name="Haridas S."/>
            <person name="Kuo A."/>
            <person name="Mondo S."/>
            <person name="Pangilinan J."/>
            <person name="Riley R."/>
            <person name="LaButti K."/>
            <person name="Andreopoulos B."/>
            <person name="Lipzen A."/>
            <person name="Chen C."/>
            <person name="Yan M."/>
            <person name="Daum C."/>
            <person name="Ng V."/>
            <person name="Clum A."/>
            <person name="Steindorff A."/>
            <person name="Ohm R.A."/>
            <person name="Martin F."/>
            <person name="Silar P."/>
            <person name="Natvig D.O."/>
            <person name="Lalanne C."/>
            <person name="Gautier V."/>
            <person name="Ament-Velasquez S.L."/>
            <person name="Kruys A."/>
            <person name="Hutchinson M.I."/>
            <person name="Powell A.J."/>
            <person name="Barry K."/>
            <person name="Miller A.N."/>
            <person name="Grigoriev I.V."/>
            <person name="Debuchy R."/>
            <person name="Gladieux P."/>
            <person name="Hiltunen Thoren M."/>
            <person name="Johannesson H."/>
        </authorList>
    </citation>
    <scope>NUCLEOTIDE SEQUENCE</scope>
    <source>
        <strain evidence="2">PSN309</strain>
    </source>
</reference>
<sequence length="409" mass="44395">MLQHQQLPPKNSPARRRQKRPINSPARKTYASESDMPSEALFPIELSGPLTPQKSASNSPVPSTHPNNSAKPRARNAINGNSNNNRPRLKQQNSQPTSSTSPVPTKQARHTPPQSAPPKPALAAAFAGSTFHASPAPSSLPIPTFLKGLDSPGIKDNGRASQEPSPPATDSEAPTPSHRRLPTDDIQRQESPLDIFFRASRAEKERERRASTANISVPDPAPYSPPVAPQSPLEPRTVPNGFGTVRTRRPMPQRNLSNGIPSHELDGTPGMPIGPAFSMPFNDRIRAARSNEKSASATQQTQQTQQLPQQQQRMPDASERLKAFLAIAPAQSNDQSSQQSATPTRTSCVDYSSPGRAQQYPQPAPLEMRPEHGRPANILGMEDVLRRVLKIDGLNLGPAPPANYHYQSS</sequence>
<feature type="compositionally biased region" description="Low complexity" evidence="1">
    <location>
        <begin position="75"/>
        <end position="105"/>
    </location>
</feature>
<dbReference type="Pfam" id="PF15365">
    <property type="entry name" value="PNRC"/>
    <property type="match status" value="1"/>
</dbReference>
<gene>
    <name evidence="2" type="ORF">QBC35DRAFT_253997</name>
</gene>
<accession>A0AAN7AGY6</accession>
<feature type="compositionally biased region" description="Low complexity" evidence="1">
    <location>
        <begin position="298"/>
        <end position="312"/>
    </location>
</feature>
<feature type="compositionally biased region" description="Pro residues" evidence="1">
    <location>
        <begin position="219"/>
        <end position="229"/>
    </location>
</feature>
<evidence type="ECO:0000313" key="2">
    <source>
        <dbReference type="EMBL" id="KAK4186863.1"/>
    </source>
</evidence>
<dbReference type="InterPro" id="IPR028322">
    <property type="entry name" value="PNRC-like_rgn"/>
</dbReference>
<evidence type="ECO:0000256" key="1">
    <source>
        <dbReference type="SAM" id="MobiDB-lite"/>
    </source>
</evidence>
<dbReference type="GO" id="GO:0016071">
    <property type="term" value="P:mRNA metabolic process"/>
    <property type="evidence" value="ECO:0007669"/>
    <property type="project" value="UniProtKB-ARBA"/>
</dbReference>
<dbReference type="AlphaFoldDB" id="A0AAN7AGY6"/>
<dbReference type="EMBL" id="MU864414">
    <property type="protein sequence ID" value="KAK4186863.1"/>
    <property type="molecule type" value="Genomic_DNA"/>
</dbReference>
<name>A0AAN7AGY6_9PEZI</name>
<evidence type="ECO:0008006" key="4">
    <source>
        <dbReference type="Google" id="ProtNLM"/>
    </source>
</evidence>
<feature type="compositionally biased region" description="Polar residues" evidence="1">
    <location>
        <begin position="50"/>
        <end position="70"/>
    </location>
</feature>
<feature type="compositionally biased region" description="Low complexity" evidence="1">
    <location>
        <begin position="331"/>
        <end position="340"/>
    </location>
</feature>
<organism evidence="2 3">
    <name type="scientific">Podospora australis</name>
    <dbReference type="NCBI Taxonomy" id="1536484"/>
    <lineage>
        <taxon>Eukaryota</taxon>
        <taxon>Fungi</taxon>
        <taxon>Dikarya</taxon>
        <taxon>Ascomycota</taxon>
        <taxon>Pezizomycotina</taxon>
        <taxon>Sordariomycetes</taxon>
        <taxon>Sordariomycetidae</taxon>
        <taxon>Sordariales</taxon>
        <taxon>Podosporaceae</taxon>
        <taxon>Podospora</taxon>
    </lineage>
</organism>
<keyword evidence="3" id="KW-1185">Reference proteome</keyword>
<feature type="compositionally biased region" description="Polar residues" evidence="1">
    <location>
        <begin position="341"/>
        <end position="361"/>
    </location>
</feature>
<proteinExistence type="predicted"/>
<protein>
    <recommendedName>
        <fullName evidence="4">Proteophosphoglycan 5</fullName>
    </recommendedName>
</protein>
<comment type="caution">
    <text evidence="2">The sequence shown here is derived from an EMBL/GenBank/DDBJ whole genome shotgun (WGS) entry which is preliminary data.</text>
</comment>
<feature type="region of interest" description="Disordered" evidence="1">
    <location>
        <begin position="1"/>
        <end position="374"/>
    </location>
</feature>